<dbReference type="Pfam" id="PF13556">
    <property type="entry name" value="HTH_30"/>
    <property type="match status" value="1"/>
</dbReference>
<feature type="domain" description="PucR C-terminal helix-turn-helix" evidence="1">
    <location>
        <begin position="340"/>
        <end position="393"/>
    </location>
</feature>
<evidence type="ECO:0000259" key="1">
    <source>
        <dbReference type="Pfam" id="PF13556"/>
    </source>
</evidence>
<keyword evidence="4" id="KW-1185">Reference proteome</keyword>
<dbReference type="InterPro" id="IPR025736">
    <property type="entry name" value="PucR_C-HTH_dom"/>
</dbReference>
<evidence type="ECO:0000313" key="4">
    <source>
        <dbReference type="Proteomes" id="UP000295124"/>
    </source>
</evidence>
<dbReference type="InterPro" id="IPR025751">
    <property type="entry name" value="RsbRD_N_dom"/>
</dbReference>
<sequence length="400" mass="44020">MQTEGHSWPVRRRMPDLAALSEPTREIVHQAVVRLRASGDFFANRFLGLVRDQLPDYGVLSDDEIRITAQRFMDTLISELSSLRVPDDALREMLTDFALERAAQGLPLDILAIGYQLGSREMLNLLDEVAAEVALPSDLVLAIHDSTWEFSNEASSIFARIRHDLELERARFDAERRSAFAGGVLSGALPADQIHCDAQLFGLDPQALHTPVAARAASTGDADAIRRAIAATLRLPADRLLFAELGKNLGVIAPSAPESLTGHLVALGPALPLDELQHGFDEAVLALKTAQRFGLSGVVRLSDLGPRPLILAAERTATSLATKHLQALDSAGRSTREIEETTRVYLECNQQVAATAELLAVHENTVRYRVSRFHQLTGLDLRCTEDLVTTWWLLNRRHNT</sequence>
<dbReference type="InterPro" id="IPR051448">
    <property type="entry name" value="CdaR-like_regulators"/>
</dbReference>
<dbReference type="EMBL" id="SMKX01000012">
    <property type="protein sequence ID" value="TDD61679.1"/>
    <property type="molecule type" value="Genomic_DNA"/>
</dbReference>
<comment type="caution">
    <text evidence="3">The sequence shown here is derived from an EMBL/GenBank/DDBJ whole genome shotgun (WGS) entry which is preliminary data.</text>
</comment>
<dbReference type="RefSeq" id="WP_132166253.1">
    <property type="nucleotide sequence ID" value="NZ_SMKX01000012.1"/>
</dbReference>
<accession>A0A4R4ZUL9</accession>
<dbReference type="OrthoDB" id="3246591at2"/>
<organism evidence="3 4">
    <name type="scientific">Kribbella antibiotica</name>
    <dbReference type="NCBI Taxonomy" id="190195"/>
    <lineage>
        <taxon>Bacteria</taxon>
        <taxon>Bacillati</taxon>
        <taxon>Actinomycetota</taxon>
        <taxon>Actinomycetes</taxon>
        <taxon>Propionibacteriales</taxon>
        <taxon>Kribbellaceae</taxon>
        <taxon>Kribbella</taxon>
    </lineage>
</organism>
<gene>
    <name evidence="3" type="ORF">E1263_06500</name>
</gene>
<name>A0A4R4ZUL9_9ACTN</name>
<dbReference type="AlphaFoldDB" id="A0A4R4ZUL9"/>
<reference evidence="3 4" key="1">
    <citation type="submission" date="2019-03" db="EMBL/GenBank/DDBJ databases">
        <title>Draft genome sequences of novel Actinobacteria.</title>
        <authorList>
            <person name="Sahin N."/>
            <person name="Ay H."/>
            <person name="Saygin H."/>
        </authorList>
    </citation>
    <scope>NUCLEOTIDE SEQUENCE [LARGE SCALE GENOMIC DNA]</scope>
    <source>
        <strain evidence="3 4">JCM 13523</strain>
    </source>
</reference>
<dbReference type="PANTHER" id="PTHR33744:SF7">
    <property type="entry name" value="PUCR FAMILY TRANSCRIPTIONAL REGULATOR"/>
    <property type="match status" value="1"/>
</dbReference>
<protein>
    <submittedName>
        <fullName evidence="3">PucR family transcriptional regulator</fullName>
    </submittedName>
</protein>
<proteinExistence type="predicted"/>
<dbReference type="Proteomes" id="UP000295124">
    <property type="component" value="Unassembled WGS sequence"/>
</dbReference>
<dbReference type="PANTHER" id="PTHR33744">
    <property type="entry name" value="CARBOHYDRATE DIACID REGULATOR"/>
    <property type="match status" value="1"/>
</dbReference>
<dbReference type="InterPro" id="IPR042070">
    <property type="entry name" value="PucR_C-HTH_sf"/>
</dbReference>
<dbReference type="Pfam" id="PF14361">
    <property type="entry name" value="RsbRD_N"/>
    <property type="match status" value="1"/>
</dbReference>
<evidence type="ECO:0000313" key="3">
    <source>
        <dbReference type="EMBL" id="TDD61679.1"/>
    </source>
</evidence>
<feature type="domain" description="RsbT co-antagonist protein RsbRD N-terminal" evidence="2">
    <location>
        <begin position="43"/>
        <end position="177"/>
    </location>
</feature>
<evidence type="ECO:0000259" key="2">
    <source>
        <dbReference type="Pfam" id="PF14361"/>
    </source>
</evidence>
<dbReference type="Gene3D" id="1.10.10.2840">
    <property type="entry name" value="PucR C-terminal helix-turn-helix domain"/>
    <property type="match status" value="1"/>
</dbReference>